<organism evidence="1 2">
    <name type="scientific">Marasmiellus scandens</name>
    <dbReference type="NCBI Taxonomy" id="2682957"/>
    <lineage>
        <taxon>Eukaryota</taxon>
        <taxon>Fungi</taxon>
        <taxon>Dikarya</taxon>
        <taxon>Basidiomycota</taxon>
        <taxon>Agaricomycotina</taxon>
        <taxon>Agaricomycetes</taxon>
        <taxon>Agaricomycetidae</taxon>
        <taxon>Agaricales</taxon>
        <taxon>Marasmiineae</taxon>
        <taxon>Omphalotaceae</taxon>
        <taxon>Marasmiellus</taxon>
    </lineage>
</organism>
<evidence type="ECO:0000313" key="2">
    <source>
        <dbReference type="Proteomes" id="UP001498398"/>
    </source>
</evidence>
<evidence type="ECO:0000313" key="1">
    <source>
        <dbReference type="EMBL" id="KAK7461531.1"/>
    </source>
</evidence>
<protein>
    <submittedName>
        <fullName evidence="1">Uncharacterized protein</fullName>
    </submittedName>
</protein>
<gene>
    <name evidence="1" type="ORF">VKT23_008705</name>
</gene>
<comment type="caution">
    <text evidence="1">The sequence shown here is derived from an EMBL/GenBank/DDBJ whole genome shotgun (WGS) entry which is preliminary data.</text>
</comment>
<proteinExistence type="predicted"/>
<accession>A0ABR1JMJ1</accession>
<dbReference type="Proteomes" id="UP001498398">
    <property type="component" value="Unassembled WGS sequence"/>
</dbReference>
<dbReference type="EMBL" id="JBANRG010000013">
    <property type="protein sequence ID" value="KAK7461531.1"/>
    <property type="molecule type" value="Genomic_DNA"/>
</dbReference>
<keyword evidence="2" id="KW-1185">Reference proteome</keyword>
<sequence>MVDWLKIGETVAAIARVAEGVASIARGTRVAVEELIRTIDIVLGKSGAATPSSALILIRYRTTDAV</sequence>
<name>A0ABR1JMJ1_9AGAR</name>
<reference evidence="1 2" key="1">
    <citation type="submission" date="2024-01" db="EMBL/GenBank/DDBJ databases">
        <title>A draft genome for the cacao thread blight pathogen Marasmiellus scandens.</title>
        <authorList>
            <person name="Baruah I.K."/>
            <person name="Leung J."/>
            <person name="Bukari Y."/>
            <person name="Amoako-Attah I."/>
            <person name="Meinhardt L.W."/>
            <person name="Bailey B.A."/>
            <person name="Cohen S.P."/>
        </authorList>
    </citation>
    <scope>NUCLEOTIDE SEQUENCE [LARGE SCALE GENOMIC DNA]</scope>
    <source>
        <strain evidence="1 2">GH-19</strain>
    </source>
</reference>